<evidence type="ECO:0000313" key="3">
    <source>
        <dbReference type="Proteomes" id="UP001153620"/>
    </source>
</evidence>
<reference evidence="2" key="1">
    <citation type="submission" date="2022-01" db="EMBL/GenBank/DDBJ databases">
        <authorList>
            <person name="King R."/>
        </authorList>
    </citation>
    <scope>NUCLEOTIDE SEQUENCE</scope>
</reference>
<dbReference type="EMBL" id="OU895879">
    <property type="protein sequence ID" value="CAG9806878.1"/>
    <property type="molecule type" value="Genomic_DNA"/>
</dbReference>
<dbReference type="Proteomes" id="UP001153620">
    <property type="component" value="Chromosome 3"/>
</dbReference>
<evidence type="ECO:0000256" key="1">
    <source>
        <dbReference type="SAM" id="SignalP"/>
    </source>
</evidence>
<accession>A0A9N9S289</accession>
<protein>
    <recommendedName>
        <fullName evidence="4">MD-2-related lipid-recognition domain-containing protein</fullName>
    </recommendedName>
</protein>
<name>A0A9N9S289_9DIPT</name>
<feature type="signal peptide" evidence="1">
    <location>
        <begin position="1"/>
        <end position="19"/>
    </location>
</feature>
<dbReference type="OrthoDB" id="7789165at2759"/>
<feature type="chain" id="PRO_5040461437" description="MD-2-related lipid-recognition domain-containing protein" evidence="1">
    <location>
        <begin position="20"/>
        <end position="174"/>
    </location>
</feature>
<dbReference type="AlphaFoldDB" id="A0A9N9S289"/>
<evidence type="ECO:0008006" key="4">
    <source>
        <dbReference type="Google" id="ProtNLM"/>
    </source>
</evidence>
<reference evidence="2" key="2">
    <citation type="submission" date="2022-10" db="EMBL/GenBank/DDBJ databases">
        <authorList>
            <consortium name="ENA_rothamsted_submissions"/>
            <consortium name="culmorum"/>
            <person name="King R."/>
        </authorList>
    </citation>
    <scope>NUCLEOTIDE SEQUENCE</scope>
</reference>
<dbReference type="InterPro" id="IPR010512">
    <property type="entry name" value="DUF1091"/>
</dbReference>
<gene>
    <name evidence="2" type="ORF">CHIRRI_LOCUS9732</name>
</gene>
<keyword evidence="1" id="KW-0732">Signal</keyword>
<sequence length="174" mass="19663">MQKSLGVLILLALFHNGSCILTKMACRTSGNGTCVDPFCFVTPVNEKSNAANFGCGKLTRPLNKVQVKQQFYFKFFQSYIPFNIFPEVEWCSFVKNPNPFSYFNGIVNALKEKVPGFVHQCPYSGTDLQVKNLILVTSDLALWITGEYKLIYTIYDDIDPKILEVSARGIIKRN</sequence>
<dbReference type="PANTHER" id="PTHR20898">
    <property type="entry name" value="DAEDALUS ON 3-RELATED-RELATED"/>
    <property type="match status" value="1"/>
</dbReference>
<evidence type="ECO:0000313" key="2">
    <source>
        <dbReference type="EMBL" id="CAG9806878.1"/>
    </source>
</evidence>
<keyword evidence="3" id="KW-1185">Reference proteome</keyword>
<organism evidence="2 3">
    <name type="scientific">Chironomus riparius</name>
    <dbReference type="NCBI Taxonomy" id="315576"/>
    <lineage>
        <taxon>Eukaryota</taxon>
        <taxon>Metazoa</taxon>
        <taxon>Ecdysozoa</taxon>
        <taxon>Arthropoda</taxon>
        <taxon>Hexapoda</taxon>
        <taxon>Insecta</taxon>
        <taxon>Pterygota</taxon>
        <taxon>Neoptera</taxon>
        <taxon>Endopterygota</taxon>
        <taxon>Diptera</taxon>
        <taxon>Nematocera</taxon>
        <taxon>Chironomoidea</taxon>
        <taxon>Chironomidae</taxon>
        <taxon>Chironominae</taxon>
        <taxon>Chironomus</taxon>
    </lineage>
</organism>
<proteinExistence type="predicted"/>
<dbReference type="Pfam" id="PF06477">
    <property type="entry name" value="DUF1091"/>
    <property type="match status" value="1"/>
</dbReference>